<gene>
    <name evidence="1" type="ORF">RPERSI_LOCUS11742</name>
</gene>
<keyword evidence="2" id="KW-1185">Reference proteome</keyword>
<name>A0ACA9PZA1_9GLOM</name>
<feature type="non-terminal residue" evidence="1">
    <location>
        <position position="1"/>
    </location>
</feature>
<evidence type="ECO:0000313" key="1">
    <source>
        <dbReference type="EMBL" id="CAG8726539.1"/>
    </source>
</evidence>
<evidence type="ECO:0000313" key="2">
    <source>
        <dbReference type="Proteomes" id="UP000789920"/>
    </source>
</evidence>
<proteinExistence type="predicted"/>
<comment type="caution">
    <text evidence="1">The sequence shown here is derived from an EMBL/GenBank/DDBJ whole genome shotgun (WGS) entry which is preliminary data.</text>
</comment>
<sequence length="42" mass="5142">EYKPMYKKEHKPMHEEEHKPIHKKEYESELQLDESVVSKSSQ</sequence>
<organism evidence="1 2">
    <name type="scientific">Racocetra persica</name>
    <dbReference type="NCBI Taxonomy" id="160502"/>
    <lineage>
        <taxon>Eukaryota</taxon>
        <taxon>Fungi</taxon>
        <taxon>Fungi incertae sedis</taxon>
        <taxon>Mucoromycota</taxon>
        <taxon>Glomeromycotina</taxon>
        <taxon>Glomeromycetes</taxon>
        <taxon>Diversisporales</taxon>
        <taxon>Gigasporaceae</taxon>
        <taxon>Racocetra</taxon>
    </lineage>
</organism>
<reference evidence="1" key="1">
    <citation type="submission" date="2021-06" db="EMBL/GenBank/DDBJ databases">
        <authorList>
            <person name="Kallberg Y."/>
            <person name="Tangrot J."/>
            <person name="Rosling A."/>
        </authorList>
    </citation>
    <scope>NUCLEOTIDE SEQUENCE</scope>
    <source>
        <strain evidence="1">MA461A</strain>
    </source>
</reference>
<feature type="non-terminal residue" evidence="1">
    <location>
        <position position="42"/>
    </location>
</feature>
<accession>A0ACA9PZA1</accession>
<dbReference type="Proteomes" id="UP000789920">
    <property type="component" value="Unassembled WGS sequence"/>
</dbReference>
<protein>
    <submittedName>
        <fullName evidence="1">25195_t:CDS:1</fullName>
    </submittedName>
</protein>
<dbReference type="EMBL" id="CAJVQC010024458">
    <property type="protein sequence ID" value="CAG8726539.1"/>
    <property type="molecule type" value="Genomic_DNA"/>
</dbReference>